<proteinExistence type="predicted"/>
<evidence type="ECO:0000256" key="2">
    <source>
        <dbReference type="ARBA" id="ARBA00022748"/>
    </source>
</evidence>
<dbReference type="PANTHER" id="PTHR42852:SF13">
    <property type="entry name" value="PROTEIN DIPZ"/>
    <property type="match status" value="1"/>
</dbReference>
<dbReference type="AlphaFoldDB" id="A0A7G9QWR5"/>
<dbReference type="InterPro" id="IPR017937">
    <property type="entry name" value="Thioredoxin_CS"/>
</dbReference>
<dbReference type="PROSITE" id="PS00194">
    <property type="entry name" value="THIOREDOXIN_1"/>
    <property type="match status" value="1"/>
</dbReference>
<dbReference type="InterPro" id="IPR013740">
    <property type="entry name" value="Redoxin"/>
</dbReference>
<dbReference type="Gene3D" id="3.40.30.10">
    <property type="entry name" value="Glutaredoxin"/>
    <property type="match status" value="1"/>
</dbReference>
<dbReference type="PANTHER" id="PTHR42852">
    <property type="entry name" value="THIOL:DISULFIDE INTERCHANGE PROTEIN DSBE"/>
    <property type="match status" value="1"/>
</dbReference>
<feature type="chain" id="PRO_5029018516" evidence="4">
    <location>
        <begin position="20"/>
        <end position="200"/>
    </location>
</feature>
<dbReference type="EMBL" id="CP060711">
    <property type="protein sequence ID" value="QNN47790.1"/>
    <property type="molecule type" value="Genomic_DNA"/>
</dbReference>
<evidence type="ECO:0000313" key="6">
    <source>
        <dbReference type="EMBL" id="QNN47790.1"/>
    </source>
</evidence>
<feature type="signal peptide" evidence="4">
    <location>
        <begin position="1"/>
        <end position="19"/>
    </location>
</feature>
<dbReference type="Pfam" id="PF08534">
    <property type="entry name" value="Redoxin"/>
    <property type="match status" value="1"/>
</dbReference>
<dbReference type="CDD" id="cd02966">
    <property type="entry name" value="TlpA_like_family"/>
    <property type="match status" value="1"/>
</dbReference>
<protein>
    <submittedName>
        <fullName evidence="6">TlpA family protein disulfide reductase</fullName>
    </submittedName>
</protein>
<name>A0A7G9QWR5_9GAMM</name>
<comment type="subcellular location">
    <subcellularLocation>
        <location evidence="1">Cell envelope</location>
    </subcellularLocation>
</comment>
<dbReference type="InterPro" id="IPR013766">
    <property type="entry name" value="Thioredoxin_domain"/>
</dbReference>
<dbReference type="SUPFAM" id="SSF52833">
    <property type="entry name" value="Thioredoxin-like"/>
    <property type="match status" value="1"/>
</dbReference>
<sequence length="200" mass="20751">MPSNRAVLLVALAAALAGAAASLFFEPTLAYRLAGTEVGQQVLDASLKAQAPKPPAGLDIAEKDGIVPAMTLKDVAGNRVELPRAWAGRTTLVNLWATWCAPCLKEMPDLQAFADEQGGNGVQVVGIALDDVQAVRAFLHRHGIAYPVLVDAPGPADAGVRLGNPAGVLPYSVLVSADGRVLKTRIGPFADGGEIAGWVR</sequence>
<dbReference type="GO" id="GO:0030313">
    <property type="term" value="C:cell envelope"/>
    <property type="evidence" value="ECO:0007669"/>
    <property type="project" value="UniProtKB-SubCell"/>
</dbReference>
<evidence type="ECO:0000256" key="1">
    <source>
        <dbReference type="ARBA" id="ARBA00004196"/>
    </source>
</evidence>
<dbReference type="InterPro" id="IPR050553">
    <property type="entry name" value="Thioredoxin_ResA/DsbE_sf"/>
</dbReference>
<dbReference type="InterPro" id="IPR036249">
    <property type="entry name" value="Thioredoxin-like_sf"/>
</dbReference>
<dbReference type="GO" id="GO:0017004">
    <property type="term" value="P:cytochrome complex assembly"/>
    <property type="evidence" value="ECO:0007669"/>
    <property type="project" value="UniProtKB-KW"/>
</dbReference>
<evidence type="ECO:0000256" key="3">
    <source>
        <dbReference type="ARBA" id="ARBA00023284"/>
    </source>
</evidence>
<keyword evidence="4" id="KW-0732">Signal</keyword>
<evidence type="ECO:0000313" key="7">
    <source>
        <dbReference type="Proteomes" id="UP000515977"/>
    </source>
</evidence>
<organism evidence="6 7">
    <name type="scientific">Thermomonas brevis</name>
    <dbReference type="NCBI Taxonomy" id="215691"/>
    <lineage>
        <taxon>Bacteria</taxon>
        <taxon>Pseudomonadati</taxon>
        <taxon>Pseudomonadota</taxon>
        <taxon>Gammaproteobacteria</taxon>
        <taxon>Lysobacterales</taxon>
        <taxon>Lysobacteraceae</taxon>
        <taxon>Thermomonas</taxon>
    </lineage>
</organism>
<dbReference type="GO" id="GO:0015036">
    <property type="term" value="F:disulfide oxidoreductase activity"/>
    <property type="evidence" value="ECO:0007669"/>
    <property type="project" value="UniProtKB-ARBA"/>
</dbReference>
<keyword evidence="3" id="KW-0676">Redox-active center</keyword>
<keyword evidence="7" id="KW-1185">Reference proteome</keyword>
<accession>A0A7G9QWR5</accession>
<keyword evidence="2" id="KW-0201">Cytochrome c-type biogenesis</keyword>
<dbReference type="KEGG" id="tbv:H9L17_06585"/>
<evidence type="ECO:0000259" key="5">
    <source>
        <dbReference type="PROSITE" id="PS51352"/>
    </source>
</evidence>
<dbReference type="PROSITE" id="PS51352">
    <property type="entry name" value="THIOREDOXIN_2"/>
    <property type="match status" value="1"/>
</dbReference>
<feature type="domain" description="Thioredoxin" evidence="5">
    <location>
        <begin position="47"/>
        <end position="200"/>
    </location>
</feature>
<dbReference type="RefSeq" id="WP_187571534.1">
    <property type="nucleotide sequence ID" value="NZ_CP060711.1"/>
</dbReference>
<gene>
    <name evidence="6" type="ORF">H9L17_06585</name>
</gene>
<evidence type="ECO:0000256" key="4">
    <source>
        <dbReference type="SAM" id="SignalP"/>
    </source>
</evidence>
<reference evidence="6 7" key="1">
    <citation type="submission" date="2020-08" db="EMBL/GenBank/DDBJ databases">
        <title>Genome sequence of Thermomonas brevis KACC 16975T.</title>
        <authorList>
            <person name="Hyun D.-W."/>
            <person name="Bae J.-W."/>
        </authorList>
    </citation>
    <scope>NUCLEOTIDE SEQUENCE [LARGE SCALE GENOMIC DNA]</scope>
    <source>
        <strain evidence="6 7">KACC 16975</strain>
    </source>
</reference>
<dbReference type="Proteomes" id="UP000515977">
    <property type="component" value="Chromosome"/>
</dbReference>